<feature type="transmembrane region" description="Helical" evidence="5">
    <location>
        <begin position="330"/>
        <end position="355"/>
    </location>
</feature>
<dbReference type="EMBL" id="CP119075">
    <property type="protein sequence ID" value="WED64157.1"/>
    <property type="molecule type" value="Genomic_DNA"/>
</dbReference>
<sequence>MNWNIISTVFRKELRDSVRDKRTLISTLVVPTVVIPVLFFGAGFVMKKVISKAQEEASSVMIIGGEDSPAVVAAITANEEFNIVPTRDDYKDAVSNKEIRIAVDIPPGFDAAITGDKAPTLKIYHYQGEMKSNMGRNQMRNFLFDYREDAVQSALAARGLPETLAKPFEVETENVAPPEKVGGNAVGGFVPYMIVILCFTGAMYPAMDLTAGEKERGTMETLLCSPVNRINIVMGKFLMVLAASAATVALTVVMMGVSAVVAGKVFASGAVASGAGAGAEGGGMGMLIDPLGLVGVFAMVVPVAMLFAAVQLTVALFAKSFKEAQSYVSPLMIVVIMPTAMGMLPGIELTAKTAMIPIMNLSLVCKEMLSGVWNWHYIALIFGSSAVYAGIALWLCVKMFDRESVMFRA</sequence>
<protein>
    <submittedName>
        <fullName evidence="7">ABC transporter permease</fullName>
    </submittedName>
</protein>
<dbReference type="RefSeq" id="WP_330928062.1">
    <property type="nucleotide sequence ID" value="NZ_CP119075.1"/>
</dbReference>
<evidence type="ECO:0000256" key="1">
    <source>
        <dbReference type="ARBA" id="ARBA00004141"/>
    </source>
</evidence>
<evidence type="ECO:0000259" key="6">
    <source>
        <dbReference type="Pfam" id="PF12698"/>
    </source>
</evidence>
<feature type="transmembrane region" description="Helical" evidence="5">
    <location>
        <begin position="375"/>
        <end position="397"/>
    </location>
</feature>
<dbReference type="Pfam" id="PF12698">
    <property type="entry name" value="ABC2_membrane_3"/>
    <property type="match status" value="1"/>
</dbReference>
<accession>A0AAF0CHC9</accession>
<dbReference type="AlphaFoldDB" id="A0AAF0CHC9"/>
<dbReference type="Gene3D" id="3.40.1710.10">
    <property type="entry name" value="abc type-2 transporter like domain"/>
    <property type="match status" value="1"/>
</dbReference>
<dbReference type="PANTHER" id="PTHR43471:SF3">
    <property type="entry name" value="ABC TRANSPORTER PERMEASE PROTEIN NATB"/>
    <property type="match status" value="1"/>
</dbReference>
<dbReference type="GO" id="GO:0016020">
    <property type="term" value="C:membrane"/>
    <property type="evidence" value="ECO:0007669"/>
    <property type="project" value="UniProtKB-SubCell"/>
</dbReference>
<evidence type="ECO:0000256" key="5">
    <source>
        <dbReference type="SAM" id="Phobius"/>
    </source>
</evidence>
<keyword evidence="4 5" id="KW-0472">Membrane</keyword>
<name>A0AAF0CHC9_9BACT</name>
<evidence type="ECO:0000256" key="4">
    <source>
        <dbReference type="ARBA" id="ARBA00023136"/>
    </source>
</evidence>
<evidence type="ECO:0000313" key="8">
    <source>
        <dbReference type="Proteomes" id="UP001218638"/>
    </source>
</evidence>
<gene>
    <name evidence="7" type="ORF">PXH66_17605</name>
</gene>
<feature type="domain" description="ABC-2 type transporter transmembrane" evidence="6">
    <location>
        <begin position="32"/>
        <end position="395"/>
    </location>
</feature>
<keyword evidence="2 5" id="KW-0812">Transmembrane</keyword>
<evidence type="ECO:0000313" key="7">
    <source>
        <dbReference type="EMBL" id="WED64157.1"/>
    </source>
</evidence>
<dbReference type="Proteomes" id="UP001218638">
    <property type="component" value="Chromosome"/>
</dbReference>
<reference evidence="7" key="1">
    <citation type="submission" date="2023-03" db="EMBL/GenBank/DDBJ databases">
        <title>Lomoglobus Profundus gen. nov., sp. nov., a novel member of the phylum Verrucomicrobia, isolated from deep-marine sediment of South China Sea.</title>
        <authorList>
            <person name="Ahmad T."/>
            <person name="Ishaq S.E."/>
            <person name="Wang F."/>
        </authorList>
    </citation>
    <scope>NUCLEOTIDE SEQUENCE</scope>
    <source>
        <strain evidence="7">LMO-M01</strain>
    </source>
</reference>
<feature type="transmembrane region" description="Helical" evidence="5">
    <location>
        <begin position="24"/>
        <end position="45"/>
    </location>
</feature>
<dbReference type="KEGG" id="slom:PXH66_17605"/>
<dbReference type="InterPro" id="IPR013525">
    <property type="entry name" value="ABC2_TM"/>
</dbReference>
<proteinExistence type="predicted"/>
<evidence type="ECO:0000256" key="3">
    <source>
        <dbReference type="ARBA" id="ARBA00022989"/>
    </source>
</evidence>
<feature type="transmembrane region" description="Helical" evidence="5">
    <location>
        <begin position="237"/>
        <end position="261"/>
    </location>
</feature>
<evidence type="ECO:0000256" key="2">
    <source>
        <dbReference type="ARBA" id="ARBA00022692"/>
    </source>
</evidence>
<keyword evidence="3 5" id="KW-1133">Transmembrane helix</keyword>
<feature type="transmembrane region" description="Helical" evidence="5">
    <location>
        <begin position="293"/>
        <end position="318"/>
    </location>
</feature>
<organism evidence="7 8">
    <name type="scientific">Synoicihabitans lomoniglobus</name>
    <dbReference type="NCBI Taxonomy" id="2909285"/>
    <lineage>
        <taxon>Bacteria</taxon>
        <taxon>Pseudomonadati</taxon>
        <taxon>Verrucomicrobiota</taxon>
        <taxon>Opitutia</taxon>
        <taxon>Opitutales</taxon>
        <taxon>Opitutaceae</taxon>
        <taxon>Synoicihabitans</taxon>
    </lineage>
</organism>
<dbReference type="PANTHER" id="PTHR43471">
    <property type="entry name" value="ABC TRANSPORTER PERMEASE"/>
    <property type="match status" value="1"/>
</dbReference>
<dbReference type="GO" id="GO:0140359">
    <property type="term" value="F:ABC-type transporter activity"/>
    <property type="evidence" value="ECO:0007669"/>
    <property type="project" value="InterPro"/>
</dbReference>
<keyword evidence="8" id="KW-1185">Reference proteome</keyword>
<comment type="subcellular location">
    <subcellularLocation>
        <location evidence="1">Membrane</location>
        <topology evidence="1">Multi-pass membrane protein</topology>
    </subcellularLocation>
</comment>